<name>A0A179ID84_CORDF</name>
<evidence type="ECO:0000256" key="1">
    <source>
        <dbReference type="ARBA" id="ARBA00004123"/>
    </source>
</evidence>
<dbReference type="InterPro" id="IPR001138">
    <property type="entry name" value="Zn2Cys6_DnaBD"/>
</dbReference>
<dbReference type="InterPro" id="IPR036864">
    <property type="entry name" value="Zn2-C6_fun-type_DNA-bd_sf"/>
</dbReference>
<dbReference type="GO" id="GO:0008270">
    <property type="term" value="F:zinc ion binding"/>
    <property type="evidence" value="ECO:0007669"/>
    <property type="project" value="InterPro"/>
</dbReference>
<gene>
    <name evidence="5" type="ORF">LLEC1_05091</name>
</gene>
<dbReference type="OrthoDB" id="10263753at2759"/>
<dbReference type="Gene3D" id="4.10.240.10">
    <property type="entry name" value="Zn(2)-C6 fungal-type DNA-binding domain"/>
    <property type="match status" value="1"/>
</dbReference>
<feature type="domain" description="Zn(2)-C6 fungal-type" evidence="4">
    <location>
        <begin position="24"/>
        <end position="46"/>
    </location>
</feature>
<keyword evidence="3" id="KW-0539">Nucleus</keyword>
<keyword evidence="6" id="KW-1185">Reference proteome</keyword>
<dbReference type="Pfam" id="PF04082">
    <property type="entry name" value="Fungal_trans"/>
    <property type="match status" value="1"/>
</dbReference>
<organism evidence="5 6">
    <name type="scientific">Cordyceps confragosa</name>
    <name type="common">Lecanicillium lecanii</name>
    <dbReference type="NCBI Taxonomy" id="2714763"/>
    <lineage>
        <taxon>Eukaryota</taxon>
        <taxon>Fungi</taxon>
        <taxon>Dikarya</taxon>
        <taxon>Ascomycota</taxon>
        <taxon>Pezizomycotina</taxon>
        <taxon>Sordariomycetes</taxon>
        <taxon>Hypocreomycetidae</taxon>
        <taxon>Hypocreales</taxon>
        <taxon>Cordycipitaceae</taxon>
        <taxon>Akanthomyces</taxon>
    </lineage>
</organism>
<dbReference type="PROSITE" id="PS50048">
    <property type="entry name" value="ZN2_CY6_FUNGAL_2"/>
    <property type="match status" value="1"/>
</dbReference>
<dbReference type="SMART" id="SM00066">
    <property type="entry name" value="GAL4"/>
    <property type="match status" value="1"/>
</dbReference>
<evidence type="ECO:0000256" key="2">
    <source>
        <dbReference type="ARBA" id="ARBA00022723"/>
    </source>
</evidence>
<dbReference type="InterPro" id="IPR007219">
    <property type="entry name" value="XnlR_reg_dom"/>
</dbReference>
<dbReference type="SMART" id="SM00906">
    <property type="entry name" value="Fungal_trans"/>
    <property type="match status" value="1"/>
</dbReference>
<dbReference type="CDD" id="cd12148">
    <property type="entry name" value="fungal_TF_MHR"/>
    <property type="match status" value="1"/>
</dbReference>
<protein>
    <recommendedName>
        <fullName evidence="4">Zn(2)-C6 fungal-type domain-containing protein</fullName>
    </recommendedName>
</protein>
<comment type="caution">
    <text evidence="5">The sequence shown here is derived from an EMBL/GenBank/DDBJ whole genome shotgun (WGS) entry which is preliminary data.</text>
</comment>
<evidence type="ECO:0000256" key="3">
    <source>
        <dbReference type="ARBA" id="ARBA00023242"/>
    </source>
</evidence>
<dbReference type="GO" id="GO:0006351">
    <property type="term" value="P:DNA-templated transcription"/>
    <property type="evidence" value="ECO:0007669"/>
    <property type="project" value="InterPro"/>
</dbReference>
<evidence type="ECO:0000313" key="5">
    <source>
        <dbReference type="EMBL" id="OAR00305.1"/>
    </source>
</evidence>
<dbReference type="PANTHER" id="PTHR31001">
    <property type="entry name" value="UNCHARACTERIZED TRANSCRIPTIONAL REGULATORY PROTEIN"/>
    <property type="match status" value="1"/>
</dbReference>
<dbReference type="Proteomes" id="UP000243081">
    <property type="component" value="Unassembled WGS sequence"/>
</dbReference>
<dbReference type="GO" id="GO:0005634">
    <property type="term" value="C:nucleus"/>
    <property type="evidence" value="ECO:0007669"/>
    <property type="project" value="UniProtKB-SubCell"/>
</dbReference>
<sequence>MFRLLDYAENDAEPASKRKRSVISCTECHRRKQKCNRQHPCQRCTQCHYESADTQSIMVNDNPPDMAATSISQSLGGVTDFISSPSTTSEYLVSKSMGYAPANTGTLSIIQSLGVMTVESSESFPNPNTDAVLQFRALIRQLPPQRHINKLISFFYKELSWQYDIVHEKTFRLQLNAWEQIAYAARNQPCHLSPDLRHFPALLFQLLAQALLFQPVRNDESLEDLRHAPDMDLADVATEFSDAGQQVSAIFGPREVTMVKVQAGLLRACFEKTTGLVVEAWHTLGQTIRDAQELGLHRLTLSDEFSADQGSQARAGRKLWLILHLWNGHMAVVLGRPMVTDLDPESVPPPDFQANQVNGNSDLMSITPFNMILCGYNAAYRYLRDIHHLNSTTPANVAEKVAAIHSAIMQNLDCIPPWAKLNAKDQDFNYPWLHAARETLQTEVHFTLLALHRPFIFRQPHSRIQAFTAATRVLESQSRLFALMEPRQYPAFSLVFATFDAAVIVAATHIIFPAENQLQLDSSLKGLRWALERFSVMECQNRLAGAAYGVVKALYDKVLNTTLACQGAIQQSSVTEGGLTGQTQHSFAHETGSDDIQQMLAVSQRFDGIISPQPLRNLVFQDSTANSLPVGEALACSPEHSSEQAVAVTDDEFWRIIDGLG</sequence>
<dbReference type="GO" id="GO:0003677">
    <property type="term" value="F:DNA binding"/>
    <property type="evidence" value="ECO:0007669"/>
    <property type="project" value="InterPro"/>
</dbReference>
<dbReference type="Pfam" id="PF00172">
    <property type="entry name" value="Zn_clus"/>
    <property type="match status" value="1"/>
</dbReference>
<dbReference type="OMA" id="NVAWHYD"/>
<dbReference type="InterPro" id="IPR050613">
    <property type="entry name" value="Sec_Metabolite_Reg"/>
</dbReference>
<comment type="subcellular location">
    <subcellularLocation>
        <location evidence="1">Nucleus</location>
    </subcellularLocation>
</comment>
<dbReference type="PANTHER" id="PTHR31001:SF87">
    <property type="entry name" value="COL-21"/>
    <property type="match status" value="1"/>
</dbReference>
<proteinExistence type="predicted"/>
<evidence type="ECO:0000259" key="4">
    <source>
        <dbReference type="PROSITE" id="PS50048"/>
    </source>
</evidence>
<evidence type="ECO:0000313" key="6">
    <source>
        <dbReference type="Proteomes" id="UP000243081"/>
    </source>
</evidence>
<reference evidence="5 6" key="1">
    <citation type="submission" date="2016-03" db="EMBL/GenBank/DDBJ databases">
        <title>Fine-scale spatial genetic structure of a fungal parasite of coffee scale insects.</title>
        <authorList>
            <person name="Jackson D."/>
            <person name="Zemenick K.A."/>
            <person name="Malloure B."/>
            <person name="Quandt C.A."/>
            <person name="James T.Y."/>
        </authorList>
    </citation>
    <scope>NUCLEOTIDE SEQUENCE [LARGE SCALE GENOMIC DNA]</scope>
    <source>
        <strain evidence="5 6">UM487</strain>
    </source>
</reference>
<dbReference type="EMBL" id="LUKN01001751">
    <property type="protein sequence ID" value="OAR00305.1"/>
    <property type="molecule type" value="Genomic_DNA"/>
</dbReference>
<accession>A0A179ID84</accession>
<dbReference type="SUPFAM" id="SSF57701">
    <property type="entry name" value="Zn2/Cys6 DNA-binding domain"/>
    <property type="match status" value="1"/>
</dbReference>
<dbReference type="AlphaFoldDB" id="A0A179ID84"/>
<keyword evidence="2" id="KW-0479">Metal-binding</keyword>
<dbReference type="GO" id="GO:0000981">
    <property type="term" value="F:DNA-binding transcription factor activity, RNA polymerase II-specific"/>
    <property type="evidence" value="ECO:0007669"/>
    <property type="project" value="InterPro"/>
</dbReference>
<dbReference type="CDD" id="cd00067">
    <property type="entry name" value="GAL4"/>
    <property type="match status" value="1"/>
</dbReference>